<dbReference type="EMBL" id="PQXM01000001">
    <property type="protein sequence ID" value="TGO80788.1"/>
    <property type="molecule type" value="Genomic_DNA"/>
</dbReference>
<reference evidence="2 3" key="1">
    <citation type="submission" date="2017-12" db="EMBL/GenBank/DDBJ databases">
        <title>Comparative genomics of Botrytis spp.</title>
        <authorList>
            <person name="Valero-Jimenez C.A."/>
            <person name="Tapia P."/>
            <person name="Veloso J."/>
            <person name="Silva-Moreno E."/>
            <person name="Staats M."/>
            <person name="Valdes J.H."/>
            <person name="Van Kan J.A.L."/>
        </authorList>
    </citation>
    <scope>NUCLEOTIDE SEQUENCE [LARGE SCALE GENOMIC DNA]</scope>
    <source>
        <strain evidence="2 3">Be9601</strain>
    </source>
</reference>
<sequence>MLRRQLRRVLLVKRFGLQFIEDRIGVFDIPGLEIDTEVDGLMVVRGMTLRLSAMSLVVHGVEVGLKMVVGDGEEEEEIEIGIACEEVVVRLGRGIEVGDCFVSVKGGEGELSFKDAGNGTARKGDDEKGENEIWEVDSKMLRAVKGNEVEFNNGIGNVNVNQNEAGMVKTDMIDGHAPVDTDVKEGIKIIRTITPDDTEAANEQYNKTIEMIRSTNSIEICRQEVQHLVQSKAERTPHSTASHETVNQNSNNDIRAAICSQLHRQPSITHPPSRSIKVTTLQTLAPPHIRAILHRLPMLLRLLLHPLAHFHPVKISSLTATGSGKWIQEILSTKLFKNTTIYTPPSSPTSPIFSSASFASRRPSDPTAAADDDSAIPKIQQRINEWLLPANFVLQLGSITGLAQVPFLSTYDIHCSLSSSNIQVYRTLPSTIALKQVVRLGGADATFAIPSFLLPHHEHILPARAASFERRREENGDGKVDQSTEEKRDDGSKEDECVVRIAAHAQLPIVMDQELLDWLASVVKASKVVEVEREKRWMDEEIHGFRDLVGVVKGGVKDAHKGMKKTLVSATVNDKWIAKMVGKVTKKLEEAKGDIGYAGDIKVPLGPYRLGEEARERGEGDKILP</sequence>
<name>A0A4Z1K558_9HELO</name>
<feature type="region of interest" description="Disordered" evidence="1">
    <location>
        <begin position="468"/>
        <end position="495"/>
    </location>
</feature>
<comment type="caution">
    <text evidence="2">The sequence shown here is derived from an EMBL/GenBank/DDBJ whole genome shotgun (WGS) entry which is preliminary data.</text>
</comment>
<evidence type="ECO:0000256" key="1">
    <source>
        <dbReference type="SAM" id="MobiDB-lite"/>
    </source>
</evidence>
<proteinExistence type="predicted"/>
<gene>
    <name evidence="2" type="ORF">BELL_0001g00500</name>
</gene>
<evidence type="ECO:0000313" key="3">
    <source>
        <dbReference type="Proteomes" id="UP000297229"/>
    </source>
</evidence>
<keyword evidence="3" id="KW-1185">Reference proteome</keyword>
<protein>
    <submittedName>
        <fullName evidence="2">Uncharacterized protein</fullName>
    </submittedName>
</protein>
<feature type="compositionally biased region" description="Low complexity" evidence="1">
    <location>
        <begin position="349"/>
        <end position="369"/>
    </location>
</feature>
<dbReference type="Proteomes" id="UP000297229">
    <property type="component" value="Unassembled WGS sequence"/>
</dbReference>
<evidence type="ECO:0000313" key="2">
    <source>
        <dbReference type="EMBL" id="TGO80788.1"/>
    </source>
</evidence>
<accession>A0A4Z1K558</accession>
<dbReference type="STRING" id="278938.A0A4Z1K558"/>
<feature type="region of interest" description="Disordered" evidence="1">
    <location>
        <begin position="345"/>
        <end position="373"/>
    </location>
</feature>
<dbReference type="AlphaFoldDB" id="A0A4Z1K558"/>
<organism evidence="2 3">
    <name type="scientific">Botrytis elliptica</name>
    <dbReference type="NCBI Taxonomy" id="278938"/>
    <lineage>
        <taxon>Eukaryota</taxon>
        <taxon>Fungi</taxon>
        <taxon>Dikarya</taxon>
        <taxon>Ascomycota</taxon>
        <taxon>Pezizomycotina</taxon>
        <taxon>Leotiomycetes</taxon>
        <taxon>Helotiales</taxon>
        <taxon>Sclerotiniaceae</taxon>
        <taxon>Botrytis</taxon>
    </lineage>
</organism>